<dbReference type="EMBL" id="SSTE01012063">
    <property type="protein sequence ID" value="KAA0049782.1"/>
    <property type="molecule type" value="Genomic_DNA"/>
</dbReference>
<comment type="caution">
    <text evidence="1">The sequence shown here is derived from an EMBL/GenBank/DDBJ whole genome shotgun (WGS) entry which is preliminary data.</text>
</comment>
<accession>A0A5A7U1W7</accession>
<name>A0A5A7U1W7_CUCMM</name>
<reference evidence="1 2" key="1">
    <citation type="submission" date="2019-08" db="EMBL/GenBank/DDBJ databases">
        <title>Draft genome sequences of two oriental melons (Cucumis melo L. var makuwa).</title>
        <authorList>
            <person name="Kwon S.-Y."/>
        </authorList>
    </citation>
    <scope>NUCLEOTIDE SEQUENCE [LARGE SCALE GENOMIC DNA]</scope>
    <source>
        <strain evidence="2">cv. SW 3</strain>
        <tissue evidence="1">Leaf</tissue>
    </source>
</reference>
<protein>
    <submittedName>
        <fullName evidence="1">Mitochondrial protein</fullName>
    </submittedName>
</protein>
<sequence>MGNEFEIKDLGNLKYFLPMEVARSKENIFVSQRKYTLDLLNETSMLGCRPADTPIEFNCKLENSDDQVPRSYASTMGIPFIEAVPRVCVGLDPRTVTNEAVWNIISFLRFFLKGLELEDTGRHSINKMTCNENCIPSIGTMEVNQTTLEIWCFLRR</sequence>
<evidence type="ECO:0000313" key="2">
    <source>
        <dbReference type="Proteomes" id="UP000321393"/>
    </source>
</evidence>
<evidence type="ECO:0000313" key="1">
    <source>
        <dbReference type="EMBL" id="KAA0049782.1"/>
    </source>
</evidence>
<dbReference type="OrthoDB" id="6770932at2759"/>
<gene>
    <name evidence="1" type="ORF">E6C27_scaffold76G001390</name>
</gene>
<dbReference type="Proteomes" id="UP000321393">
    <property type="component" value="Unassembled WGS sequence"/>
</dbReference>
<organism evidence="1 2">
    <name type="scientific">Cucumis melo var. makuwa</name>
    <name type="common">Oriental melon</name>
    <dbReference type="NCBI Taxonomy" id="1194695"/>
    <lineage>
        <taxon>Eukaryota</taxon>
        <taxon>Viridiplantae</taxon>
        <taxon>Streptophyta</taxon>
        <taxon>Embryophyta</taxon>
        <taxon>Tracheophyta</taxon>
        <taxon>Spermatophyta</taxon>
        <taxon>Magnoliopsida</taxon>
        <taxon>eudicotyledons</taxon>
        <taxon>Gunneridae</taxon>
        <taxon>Pentapetalae</taxon>
        <taxon>rosids</taxon>
        <taxon>fabids</taxon>
        <taxon>Cucurbitales</taxon>
        <taxon>Cucurbitaceae</taxon>
        <taxon>Benincaseae</taxon>
        <taxon>Cucumis</taxon>
    </lineage>
</organism>
<proteinExistence type="predicted"/>
<dbReference type="AlphaFoldDB" id="A0A5A7U1W7"/>